<dbReference type="InterPro" id="IPR012677">
    <property type="entry name" value="Nucleotide-bd_a/b_plait_sf"/>
</dbReference>
<dbReference type="InterPro" id="IPR035979">
    <property type="entry name" value="RBD_domain_sf"/>
</dbReference>
<reference evidence="1" key="1">
    <citation type="submission" date="2020-11" db="EMBL/GenBank/DDBJ databases">
        <authorList>
            <person name="Tran Van P."/>
        </authorList>
    </citation>
    <scope>NUCLEOTIDE SEQUENCE</scope>
</reference>
<dbReference type="EMBL" id="OC003703">
    <property type="protein sequence ID" value="CAD7263611.1"/>
    <property type="molecule type" value="Genomic_DNA"/>
</dbReference>
<gene>
    <name evidence="1" type="ORF">TSIB3V08_LOCUS7684</name>
</gene>
<dbReference type="SUPFAM" id="SSF54928">
    <property type="entry name" value="RNA-binding domain, RBD"/>
    <property type="match status" value="1"/>
</dbReference>
<dbReference type="GO" id="GO:0003676">
    <property type="term" value="F:nucleic acid binding"/>
    <property type="evidence" value="ECO:0007669"/>
    <property type="project" value="InterPro"/>
</dbReference>
<evidence type="ECO:0000313" key="1">
    <source>
        <dbReference type="EMBL" id="CAD7263611.1"/>
    </source>
</evidence>
<protein>
    <submittedName>
        <fullName evidence="1">Uncharacterized protein</fullName>
    </submittedName>
</protein>
<dbReference type="Gene3D" id="3.30.70.330">
    <property type="match status" value="1"/>
</dbReference>
<proteinExistence type="predicted"/>
<name>A0A7R9B1Y3_TIMSH</name>
<organism evidence="1">
    <name type="scientific">Timema shepardi</name>
    <name type="common">Walking stick</name>
    <dbReference type="NCBI Taxonomy" id="629360"/>
    <lineage>
        <taxon>Eukaryota</taxon>
        <taxon>Metazoa</taxon>
        <taxon>Ecdysozoa</taxon>
        <taxon>Arthropoda</taxon>
        <taxon>Hexapoda</taxon>
        <taxon>Insecta</taxon>
        <taxon>Pterygota</taxon>
        <taxon>Neoptera</taxon>
        <taxon>Polyneoptera</taxon>
        <taxon>Phasmatodea</taxon>
        <taxon>Timematodea</taxon>
        <taxon>Timematoidea</taxon>
        <taxon>Timematidae</taxon>
        <taxon>Timema</taxon>
    </lineage>
</organism>
<sequence>MVYNAQGQPSGEAFIQMESKQSAFMTAQNKHHCYMFFGKKQRYIEVFQCSGEDINLVLTRGIPTTPGAVSPAKAAALLSPGGTLMPPPPFGPAATFAQFGHTPIQLIPAAPPLAARHT</sequence>
<accession>A0A7R9B1Y3</accession>
<dbReference type="AlphaFoldDB" id="A0A7R9B1Y3"/>